<reference evidence="3" key="1">
    <citation type="journal article" date="2020" name="Nature">
        <title>Giant virus diversity and host interactions through global metagenomics.</title>
        <authorList>
            <person name="Schulz F."/>
            <person name="Roux S."/>
            <person name="Paez-Espino D."/>
            <person name="Jungbluth S."/>
            <person name="Walsh D.A."/>
            <person name="Denef V.J."/>
            <person name="McMahon K.D."/>
            <person name="Konstantinidis K.T."/>
            <person name="Eloe-Fadrosh E.A."/>
            <person name="Kyrpides N.C."/>
            <person name="Woyke T."/>
        </authorList>
    </citation>
    <scope>NUCLEOTIDE SEQUENCE</scope>
    <source>
        <strain evidence="3">GVMAG-M-3300020166-5</strain>
    </source>
</reference>
<dbReference type="GO" id="GO:0005198">
    <property type="term" value="F:structural molecule activity"/>
    <property type="evidence" value="ECO:0007669"/>
    <property type="project" value="InterPro"/>
</dbReference>
<feature type="domain" description="Major capsid protein C-terminal" evidence="1">
    <location>
        <begin position="335"/>
        <end position="618"/>
    </location>
</feature>
<dbReference type="InterPro" id="IPR038519">
    <property type="entry name" value="MCP_C_sf"/>
</dbReference>
<organism evidence="3">
    <name type="scientific">viral metagenome</name>
    <dbReference type="NCBI Taxonomy" id="1070528"/>
    <lineage>
        <taxon>unclassified sequences</taxon>
        <taxon>metagenomes</taxon>
        <taxon>organismal metagenomes</taxon>
    </lineage>
</organism>
<evidence type="ECO:0000313" key="3">
    <source>
        <dbReference type="EMBL" id="QHS96789.1"/>
    </source>
</evidence>
<dbReference type="InterPro" id="IPR031654">
    <property type="entry name" value="Capsid_N"/>
</dbReference>
<protein>
    <recommendedName>
        <fullName evidence="4">Major capsid protein N-terminal domain-containing protein</fullName>
    </recommendedName>
</protein>
<proteinExistence type="predicted"/>
<evidence type="ECO:0008006" key="4">
    <source>
        <dbReference type="Google" id="ProtNLM"/>
    </source>
</evidence>
<dbReference type="Gene3D" id="2.70.9.20">
    <property type="entry name" value="Major capsid protein Vp54"/>
    <property type="match status" value="1"/>
</dbReference>
<evidence type="ECO:0000259" key="1">
    <source>
        <dbReference type="Pfam" id="PF04451"/>
    </source>
</evidence>
<dbReference type="Pfam" id="PF16903">
    <property type="entry name" value="Capsid_N"/>
    <property type="match status" value="1"/>
</dbReference>
<sequence>MFISIYIKMGGGMLNLTSKGNECSYLTGNPTKTFFKTTYAKYTNFGLQKFRIDFTGQRTLDLNKPSVFDFKIPRYGDLLMDTYLSMNIPHIWSPILPPTSCPSGSTQTADNIWKPYEFKWIKHLGSSMIKNIRFLVGGQVIQEFTGDYLQLAVGRDFDRCKQDLYDRMTGNTAELNDPANAFNRKNTYPNVWPNISDKYKTLGPEPSIRGRKIYVPLNIWFTLAAKMAFPLVSLQYNEMHIEVTMRPIRELFVIRDIDRIIPPYSSSKGATVGNYIQPNFNNSLHQFYRFLQPPPFNSDTNIQNITQPDFYPIQRSDWNSDIHLISTYVFLSTDEMRIFAAKPQSYLVKEVYQTLTHNVVNSQKVKLQASGCVANVMWVFRRSDVNLRNEWSNYTNWPYSFLPYNVVDPLDYVSVLSIDNSFPQIALSDEDNQQEAADHQHLGLAIDISDNDSFTPAHNPPKDCDVDMNIDYKTNHKMTGNYSEGNQRDIMNTWGLLVDGKYRENTFDAGVFNYVEKYVRTAGDSIDGVYCYNFGLGTKASCFQPSGAMNFSKFRNVEVEFTTYTPPADPNAETLNVCDEDANFIGINKAHWEMYLYTYDITIIEERYNILTISNGNAALAWTR</sequence>
<name>A0A6C0BZ01_9ZZZZ</name>
<feature type="domain" description="Major capsid protein N-terminal" evidence="2">
    <location>
        <begin position="33"/>
        <end position="256"/>
    </location>
</feature>
<dbReference type="Pfam" id="PF04451">
    <property type="entry name" value="Capsid_NCLDV"/>
    <property type="match status" value="1"/>
</dbReference>
<dbReference type="SUPFAM" id="SSF49749">
    <property type="entry name" value="Group II dsDNA viruses VP"/>
    <property type="match status" value="2"/>
</dbReference>
<dbReference type="InterPro" id="IPR016112">
    <property type="entry name" value="VP_dsDNA_II"/>
</dbReference>
<dbReference type="Gene3D" id="2.70.9.10">
    <property type="entry name" value="Adenovirus Type 2 Hexon, domain 4"/>
    <property type="match status" value="1"/>
</dbReference>
<dbReference type="AlphaFoldDB" id="A0A6C0BZ01"/>
<dbReference type="InterPro" id="IPR007542">
    <property type="entry name" value="MCP_C"/>
</dbReference>
<evidence type="ECO:0000259" key="2">
    <source>
        <dbReference type="Pfam" id="PF16903"/>
    </source>
</evidence>
<dbReference type="EMBL" id="MN739279">
    <property type="protein sequence ID" value="QHS96789.1"/>
    <property type="molecule type" value="Genomic_DNA"/>
</dbReference>
<accession>A0A6C0BZ01</accession>